<evidence type="ECO:0000313" key="7">
    <source>
        <dbReference type="Proteomes" id="UP000615026"/>
    </source>
</evidence>
<dbReference type="InterPro" id="IPR049945">
    <property type="entry name" value="AAA_22"/>
</dbReference>
<dbReference type="InterPro" id="IPR001680">
    <property type="entry name" value="WD40_rpt"/>
</dbReference>
<evidence type="ECO:0000256" key="1">
    <source>
        <dbReference type="ARBA" id="ARBA00022574"/>
    </source>
</evidence>
<dbReference type="PANTHER" id="PTHR22847">
    <property type="entry name" value="WD40 REPEAT PROTEIN"/>
    <property type="match status" value="1"/>
</dbReference>
<feature type="repeat" description="WD" evidence="3">
    <location>
        <begin position="650"/>
        <end position="676"/>
    </location>
</feature>
<dbReference type="InterPro" id="IPR027417">
    <property type="entry name" value="P-loop_NTPase"/>
</dbReference>
<organism evidence="6 7">
    <name type="scientific">Leptolyngbya cf. ectocarpi LEGE 11479</name>
    <dbReference type="NCBI Taxonomy" id="1828722"/>
    <lineage>
        <taxon>Bacteria</taxon>
        <taxon>Bacillati</taxon>
        <taxon>Cyanobacteriota</taxon>
        <taxon>Cyanophyceae</taxon>
        <taxon>Leptolyngbyales</taxon>
        <taxon>Leptolyngbyaceae</taxon>
        <taxon>Leptolyngbya group</taxon>
        <taxon>Leptolyngbya</taxon>
    </lineage>
</organism>
<evidence type="ECO:0000256" key="3">
    <source>
        <dbReference type="PROSITE-ProRule" id="PRU00221"/>
    </source>
</evidence>
<dbReference type="InterPro" id="IPR058651">
    <property type="entry name" value="HTH_VMAP-M9"/>
</dbReference>
<dbReference type="PANTHER" id="PTHR22847:SF637">
    <property type="entry name" value="WD REPEAT DOMAIN 5B"/>
    <property type="match status" value="1"/>
</dbReference>
<dbReference type="SUPFAM" id="SSF52540">
    <property type="entry name" value="P-loop containing nucleoside triphosphate hydrolases"/>
    <property type="match status" value="1"/>
</dbReference>
<dbReference type="Proteomes" id="UP000615026">
    <property type="component" value="Unassembled WGS sequence"/>
</dbReference>
<gene>
    <name evidence="6" type="ORF">IQ260_07235</name>
</gene>
<evidence type="ECO:0000259" key="4">
    <source>
        <dbReference type="Pfam" id="PF13401"/>
    </source>
</evidence>
<proteinExistence type="predicted"/>
<comment type="caution">
    <text evidence="6">The sequence shown here is derived from an EMBL/GenBank/DDBJ whole genome shotgun (WGS) entry which is preliminary data.</text>
</comment>
<dbReference type="EMBL" id="JADEXP010000042">
    <property type="protein sequence ID" value="MBE9066442.1"/>
    <property type="molecule type" value="Genomic_DNA"/>
</dbReference>
<dbReference type="GO" id="GO:0016887">
    <property type="term" value="F:ATP hydrolysis activity"/>
    <property type="evidence" value="ECO:0007669"/>
    <property type="project" value="InterPro"/>
</dbReference>
<accession>A0A928X004</accession>
<reference evidence="6" key="1">
    <citation type="submission" date="2020-10" db="EMBL/GenBank/DDBJ databases">
        <authorList>
            <person name="Castelo-Branco R."/>
            <person name="Eusebio N."/>
            <person name="Adriana R."/>
            <person name="Vieira A."/>
            <person name="Brugerolle De Fraissinette N."/>
            <person name="Rezende De Castro R."/>
            <person name="Schneider M.P."/>
            <person name="Vasconcelos V."/>
            <person name="Leao P.N."/>
        </authorList>
    </citation>
    <scope>NUCLEOTIDE SEQUENCE</scope>
    <source>
        <strain evidence="6">LEGE 11479</strain>
    </source>
</reference>
<dbReference type="PROSITE" id="PS50082">
    <property type="entry name" value="WD_REPEATS_2"/>
    <property type="match status" value="2"/>
</dbReference>
<dbReference type="Gene3D" id="3.40.50.300">
    <property type="entry name" value="P-loop containing nucleotide triphosphate hydrolases"/>
    <property type="match status" value="1"/>
</dbReference>
<evidence type="ECO:0000259" key="5">
    <source>
        <dbReference type="Pfam" id="PF26355"/>
    </source>
</evidence>
<feature type="domain" description="vWA-MoxR associated protein N-terminal HTH" evidence="5">
    <location>
        <begin position="12"/>
        <end position="96"/>
    </location>
</feature>
<dbReference type="InterPro" id="IPR019775">
    <property type="entry name" value="WD40_repeat_CS"/>
</dbReference>
<feature type="repeat" description="WD" evidence="3">
    <location>
        <begin position="686"/>
        <end position="717"/>
    </location>
</feature>
<protein>
    <submittedName>
        <fullName evidence="6">AAA family ATPase</fullName>
    </submittedName>
</protein>
<dbReference type="Gene3D" id="2.130.10.10">
    <property type="entry name" value="YVTN repeat-like/Quinoprotein amine dehydrogenase"/>
    <property type="match status" value="2"/>
</dbReference>
<dbReference type="PROSITE" id="PS00678">
    <property type="entry name" value="WD_REPEATS_1"/>
    <property type="match status" value="1"/>
</dbReference>
<dbReference type="Pfam" id="PF26355">
    <property type="entry name" value="HTH_VMAP-M9"/>
    <property type="match status" value="1"/>
</dbReference>
<dbReference type="PROSITE" id="PS50294">
    <property type="entry name" value="WD_REPEATS_REGION"/>
    <property type="match status" value="1"/>
</dbReference>
<dbReference type="AlphaFoldDB" id="A0A928X004"/>
<keyword evidence="7" id="KW-1185">Reference proteome</keyword>
<evidence type="ECO:0000313" key="6">
    <source>
        <dbReference type="EMBL" id="MBE9066442.1"/>
    </source>
</evidence>
<feature type="domain" description="ORC1/DEAH AAA+ ATPase" evidence="4">
    <location>
        <begin position="144"/>
        <end position="241"/>
    </location>
</feature>
<sequence>MELELSLDDVLFEDILDYVNHCVQDYTGRLLTEVETAILRLTWEENLSYAAMAKRMGYAPSTLRGVYGYALWQLLSNVWPSEGKVKKSNFNRVVKRRYQDWLKSQQTVHSAPIAPLANEPSNNHLLERDTLASRLLEMMDSGYHSIILTGPAGIGKTHSLRTLQSEPGNYFTHIIEHPTHELPSWRVWHQLLFSSNQDCYQTPPSEYQLRQQVIQALNQTPYLIIVDQIERFLDEPQYNHFFNDISAAVHQQSCLLWSSDIIPIDFDQRIVTLETIEGLSFDQAQGFITEQYPNLESSISQNEEHWQQVNELCGGHPTLLHRVIDTIQSFYNNQIEQFFAHLLPLSPSLSKYFDELFGKLSDPEKVLLYWLALRPLSWLELRQWLSFLPFDESQLMEAWQMLQRRHLIRSSSESDGAQRITPRYFGLYVIDTLRETFTRELSENNLSLFHSYPIVLPQASFQQQEILHSYLLKPLAAALKRQFLQQDLPAKFDHLLGLPSAFDPSHSFAAGNLFNLAVAMGLSVANVDWRNHTLWHADLTVPGLKDIDFQTCQFRAAVLPTGLQGRLVTALHPTGRTLAIGDQQGLVQVYTWTGHRFSLDWSHDLGLPVQEIVITDGSKLIVATVEQIQIWDAIAHKETVYSAHLETVTLDSLAVSPDGQRLATGLSDSSIQLWNLTWGEPEGEPLLGANDSVKNIAFSPDGKSIAGYDNNNQIIVWHQDPETGAYGVASVPLPLNPYGNFLTFEWTDTQLRVIEAVPEVGRQGHVFKVAIRAFVVAKETLSDDSMPLDVQELTCGPVQPYYAVFSGDGSYLALCDVEHTVMVWDHATSRHKGAIQLSSPPYALNICNGGRILLCQDEHRISLWDLTQQRCVQIWDAVSDLDQYHNCKFYKEQGLSSDELMTVQRLGATVC</sequence>
<dbReference type="SMART" id="SM00320">
    <property type="entry name" value="WD40"/>
    <property type="match status" value="4"/>
</dbReference>
<dbReference type="RefSeq" id="WP_193992194.1">
    <property type="nucleotide sequence ID" value="NZ_JADEXP010000042.1"/>
</dbReference>
<dbReference type="InterPro" id="IPR015943">
    <property type="entry name" value="WD40/YVTN_repeat-like_dom_sf"/>
</dbReference>
<keyword evidence="2" id="KW-0677">Repeat</keyword>
<keyword evidence="1 3" id="KW-0853">WD repeat</keyword>
<name>A0A928X004_LEPEC</name>
<dbReference type="InterPro" id="IPR036322">
    <property type="entry name" value="WD40_repeat_dom_sf"/>
</dbReference>
<dbReference type="SUPFAM" id="SSF50978">
    <property type="entry name" value="WD40 repeat-like"/>
    <property type="match status" value="1"/>
</dbReference>
<dbReference type="Pfam" id="PF00400">
    <property type="entry name" value="WD40"/>
    <property type="match status" value="1"/>
</dbReference>
<dbReference type="Pfam" id="PF13401">
    <property type="entry name" value="AAA_22"/>
    <property type="match status" value="1"/>
</dbReference>
<evidence type="ECO:0000256" key="2">
    <source>
        <dbReference type="ARBA" id="ARBA00022737"/>
    </source>
</evidence>